<evidence type="ECO:0000256" key="3">
    <source>
        <dbReference type="PIRSR" id="PIRSR603782-1"/>
    </source>
</evidence>
<evidence type="ECO:0000313" key="6">
    <source>
        <dbReference type="EMBL" id="KPV54734.1"/>
    </source>
</evidence>
<name>A0A0P9FDG0_9CHLR</name>
<evidence type="ECO:0000256" key="1">
    <source>
        <dbReference type="ARBA" id="ARBA00010996"/>
    </source>
</evidence>
<evidence type="ECO:0000259" key="5">
    <source>
        <dbReference type="PROSITE" id="PS51352"/>
    </source>
</evidence>
<reference evidence="6 7" key="1">
    <citation type="submission" date="2015-09" db="EMBL/GenBank/DDBJ databases">
        <title>Draft genome sequence of Kouleothrix aurantiaca JCM 19913.</title>
        <authorList>
            <person name="Hemp J."/>
        </authorList>
    </citation>
    <scope>NUCLEOTIDE SEQUENCE [LARGE SCALE GENOMIC DNA]</scope>
    <source>
        <strain evidence="6 7">COM-B</strain>
    </source>
</reference>
<dbReference type="PROSITE" id="PS51257">
    <property type="entry name" value="PROKAR_LIPOPROTEIN"/>
    <property type="match status" value="1"/>
</dbReference>
<evidence type="ECO:0000256" key="4">
    <source>
        <dbReference type="PIRSR" id="PIRSR603782-2"/>
    </source>
</evidence>
<dbReference type="EMBL" id="LJCR01000019">
    <property type="protein sequence ID" value="KPV54734.1"/>
    <property type="molecule type" value="Genomic_DNA"/>
</dbReference>
<feature type="binding site" evidence="3">
    <location>
        <position position="70"/>
    </location>
    <ligand>
        <name>Cu cation</name>
        <dbReference type="ChEBI" id="CHEBI:23378"/>
    </ligand>
</feature>
<sequence>MTFPRHLRVLTLLLAIVLGACGAPYAFHGTVLEPLSQAPDFTLTDQNGQPFRLSDQRGKVILMFFGFTSCPDVCPTTLGDLKVVRNRLGADADKTQVVMVTVDPARDTHEQLQTYMAKFDPSFLGLRGSQEELKAIYRAYGVTAIRRELTSDLSVDHSSYIYVIDQSGRWRLLLRYGTPIEDVASDIRYLVRNEGI</sequence>
<dbReference type="PANTHER" id="PTHR12151:SF25">
    <property type="entry name" value="LINALOOL DEHYDRATASE_ISOMERASE DOMAIN-CONTAINING PROTEIN"/>
    <property type="match status" value="1"/>
</dbReference>
<dbReference type="SUPFAM" id="SSF52833">
    <property type="entry name" value="Thioredoxin-like"/>
    <property type="match status" value="1"/>
</dbReference>
<gene>
    <name evidence="6" type="ORF">SE17_01850</name>
</gene>
<dbReference type="InterPro" id="IPR036249">
    <property type="entry name" value="Thioredoxin-like_sf"/>
</dbReference>
<evidence type="ECO:0000313" key="7">
    <source>
        <dbReference type="Proteomes" id="UP000050509"/>
    </source>
</evidence>
<dbReference type="GO" id="GO:0046872">
    <property type="term" value="F:metal ion binding"/>
    <property type="evidence" value="ECO:0007669"/>
    <property type="project" value="UniProtKB-KW"/>
</dbReference>
<dbReference type="Proteomes" id="UP000050509">
    <property type="component" value="Unassembled WGS sequence"/>
</dbReference>
<dbReference type="AlphaFoldDB" id="A0A0P9FDG0"/>
<dbReference type="Pfam" id="PF02630">
    <property type="entry name" value="SCO1-SenC"/>
    <property type="match status" value="1"/>
</dbReference>
<accession>A0A0P9FDG0</accession>
<feature type="binding site" evidence="3">
    <location>
        <position position="157"/>
    </location>
    <ligand>
        <name>Cu cation</name>
        <dbReference type="ChEBI" id="CHEBI:23378"/>
    </ligand>
</feature>
<dbReference type="PROSITE" id="PS51352">
    <property type="entry name" value="THIOREDOXIN_2"/>
    <property type="match status" value="1"/>
</dbReference>
<dbReference type="InterPro" id="IPR013766">
    <property type="entry name" value="Thioredoxin_domain"/>
</dbReference>
<comment type="similarity">
    <text evidence="1">Belongs to the SCO1/2 family.</text>
</comment>
<feature type="domain" description="Thioredoxin" evidence="5">
    <location>
        <begin position="32"/>
        <end position="192"/>
    </location>
</feature>
<dbReference type="InterPro" id="IPR003782">
    <property type="entry name" value="SCO1/SenC"/>
</dbReference>
<evidence type="ECO:0000256" key="2">
    <source>
        <dbReference type="ARBA" id="ARBA00023008"/>
    </source>
</evidence>
<keyword evidence="7" id="KW-1185">Reference proteome</keyword>
<proteinExistence type="inferred from homology"/>
<keyword evidence="2 3" id="KW-0186">Copper</keyword>
<keyword evidence="3" id="KW-0479">Metal-binding</keyword>
<organism evidence="6 7">
    <name type="scientific">Kouleothrix aurantiaca</name>
    <dbReference type="NCBI Taxonomy" id="186479"/>
    <lineage>
        <taxon>Bacteria</taxon>
        <taxon>Bacillati</taxon>
        <taxon>Chloroflexota</taxon>
        <taxon>Chloroflexia</taxon>
        <taxon>Chloroflexales</taxon>
        <taxon>Roseiflexineae</taxon>
        <taxon>Roseiflexaceae</taxon>
        <taxon>Kouleothrix</taxon>
    </lineage>
</organism>
<protein>
    <submittedName>
        <fullName evidence="6">Electron transporter SenC</fullName>
    </submittedName>
</protein>
<dbReference type="Gene3D" id="3.40.30.10">
    <property type="entry name" value="Glutaredoxin"/>
    <property type="match status" value="1"/>
</dbReference>
<dbReference type="PATRIC" id="fig|186479.3.peg.3337"/>
<feature type="disulfide bond" description="Redox-active" evidence="4">
    <location>
        <begin position="70"/>
        <end position="74"/>
    </location>
</feature>
<keyword evidence="4" id="KW-1015">Disulfide bond</keyword>
<feature type="binding site" evidence="3">
    <location>
        <position position="74"/>
    </location>
    <ligand>
        <name>Cu cation</name>
        <dbReference type="ChEBI" id="CHEBI:23378"/>
    </ligand>
</feature>
<comment type="caution">
    <text evidence="6">The sequence shown here is derived from an EMBL/GenBank/DDBJ whole genome shotgun (WGS) entry which is preliminary data.</text>
</comment>
<dbReference type="PANTHER" id="PTHR12151">
    <property type="entry name" value="ELECTRON TRANSPORT PROTIN SCO1/SENC FAMILY MEMBER"/>
    <property type="match status" value="1"/>
</dbReference>
<dbReference type="CDD" id="cd02968">
    <property type="entry name" value="SCO"/>
    <property type="match status" value="1"/>
</dbReference>